<dbReference type="Proteomes" id="UP001497600">
    <property type="component" value="Chromosome G"/>
</dbReference>
<feature type="region of interest" description="Disordered" evidence="1">
    <location>
        <begin position="317"/>
        <end position="357"/>
    </location>
</feature>
<accession>A0ABP0EMM2</accession>
<organism evidence="3 4">
    <name type="scientific">[Candida] anglica</name>
    <dbReference type="NCBI Taxonomy" id="148631"/>
    <lineage>
        <taxon>Eukaryota</taxon>
        <taxon>Fungi</taxon>
        <taxon>Dikarya</taxon>
        <taxon>Ascomycota</taxon>
        <taxon>Saccharomycotina</taxon>
        <taxon>Pichiomycetes</taxon>
        <taxon>Debaryomycetaceae</taxon>
        <taxon>Kurtzmaniella</taxon>
    </lineage>
</organism>
<keyword evidence="3" id="KW-0378">Hydrolase</keyword>
<protein>
    <submittedName>
        <fullName evidence="3">Ubiquitin carboxyl-terminal hydrolase MIY1</fullName>
    </submittedName>
</protein>
<sequence length="357" mass="40970">MVTDTIEDTRVFFSIKHISWSEYGFHTPILLQDANGPCPLIALVNTLLLKYEFDIQQQQESVKLAGINDLRKHLLRLETKIYLDDLLSRLGDLIVNIAETSPDCEGDAAKLLDLLPQLHTGLSVNPNLITGKFPKDDLSTVLFTSLFELNFEHGWVLDEDVTVIRELEFFDKIQDFLLTNEEEVQTKEWLDANKTQVTNAGLEKLSDSLDFNNFAIYFRNNHFNTLFKSGSGDLFLLMTDSSLKSSKNIIWQSLTTVSGKDDIFYTGDFFPILDEDLQEIENQRGEVDDSDMILVKQLQEEEDQRMAEEMHKKYQNIHTKATKKLEAQDKKSELISKSKKQQTKDSDKKKKSSCIIT</sequence>
<dbReference type="InterPro" id="IPR033979">
    <property type="entry name" value="MINDY_domain"/>
</dbReference>
<evidence type="ECO:0000313" key="4">
    <source>
        <dbReference type="Proteomes" id="UP001497600"/>
    </source>
</evidence>
<dbReference type="EMBL" id="OZ004259">
    <property type="protein sequence ID" value="CAK7918404.1"/>
    <property type="molecule type" value="Genomic_DNA"/>
</dbReference>
<dbReference type="InterPro" id="IPR007518">
    <property type="entry name" value="MINDY"/>
</dbReference>
<evidence type="ECO:0000259" key="2">
    <source>
        <dbReference type="Pfam" id="PF04424"/>
    </source>
</evidence>
<feature type="domain" description="MINDY deubiquitinase" evidence="2">
    <location>
        <begin position="13"/>
        <end position="269"/>
    </location>
</feature>
<dbReference type="PANTHER" id="PTHR18063">
    <property type="entry name" value="NF-E2 INDUCIBLE PROTEIN"/>
    <property type="match status" value="1"/>
</dbReference>
<dbReference type="PANTHER" id="PTHR18063:SF6">
    <property type="entry name" value="UBIQUITIN CARBOXYL-TERMINAL HYDROLASE"/>
    <property type="match status" value="1"/>
</dbReference>
<keyword evidence="4" id="KW-1185">Reference proteome</keyword>
<dbReference type="Pfam" id="PF04424">
    <property type="entry name" value="MINDY_DUB"/>
    <property type="match status" value="1"/>
</dbReference>
<evidence type="ECO:0000256" key="1">
    <source>
        <dbReference type="SAM" id="MobiDB-lite"/>
    </source>
</evidence>
<dbReference type="GO" id="GO:0016787">
    <property type="term" value="F:hydrolase activity"/>
    <property type="evidence" value="ECO:0007669"/>
    <property type="project" value="UniProtKB-KW"/>
</dbReference>
<proteinExistence type="predicted"/>
<gene>
    <name evidence="3" type="ORF">CAAN4_G13080</name>
</gene>
<reference evidence="3 4" key="1">
    <citation type="submission" date="2024-01" db="EMBL/GenBank/DDBJ databases">
        <authorList>
            <consortium name="Genoscope - CEA"/>
            <person name="William W."/>
        </authorList>
    </citation>
    <scope>NUCLEOTIDE SEQUENCE [LARGE SCALE GENOMIC DNA]</scope>
    <source>
        <strain evidence="3 4">29B2s-10</strain>
    </source>
</reference>
<feature type="compositionally biased region" description="Basic and acidic residues" evidence="1">
    <location>
        <begin position="323"/>
        <end position="348"/>
    </location>
</feature>
<name>A0ABP0EMM2_9ASCO</name>
<evidence type="ECO:0000313" key="3">
    <source>
        <dbReference type="EMBL" id="CAK7918404.1"/>
    </source>
</evidence>